<dbReference type="AlphaFoldDB" id="A0AAN6JP48"/>
<dbReference type="Proteomes" id="UP001176521">
    <property type="component" value="Unassembled WGS sequence"/>
</dbReference>
<gene>
    <name evidence="2" type="ORF">OC842_005675</name>
</gene>
<evidence type="ECO:0000313" key="3">
    <source>
        <dbReference type="Proteomes" id="UP001176521"/>
    </source>
</evidence>
<evidence type="ECO:0000256" key="1">
    <source>
        <dbReference type="SAM" id="MobiDB-lite"/>
    </source>
</evidence>
<comment type="caution">
    <text evidence="2">The sequence shown here is derived from an EMBL/GenBank/DDBJ whole genome shotgun (WGS) entry which is preliminary data.</text>
</comment>
<feature type="compositionally biased region" description="Basic and acidic residues" evidence="1">
    <location>
        <begin position="694"/>
        <end position="704"/>
    </location>
</feature>
<feature type="compositionally biased region" description="Basic and acidic residues" evidence="1">
    <location>
        <begin position="714"/>
        <end position="724"/>
    </location>
</feature>
<name>A0AAN6JP48_9BASI</name>
<organism evidence="2 3">
    <name type="scientific">Tilletia horrida</name>
    <dbReference type="NCBI Taxonomy" id="155126"/>
    <lineage>
        <taxon>Eukaryota</taxon>
        <taxon>Fungi</taxon>
        <taxon>Dikarya</taxon>
        <taxon>Basidiomycota</taxon>
        <taxon>Ustilaginomycotina</taxon>
        <taxon>Exobasidiomycetes</taxon>
        <taxon>Tilletiales</taxon>
        <taxon>Tilletiaceae</taxon>
        <taxon>Tilletia</taxon>
    </lineage>
</organism>
<evidence type="ECO:0000313" key="2">
    <source>
        <dbReference type="EMBL" id="KAK0524947.1"/>
    </source>
</evidence>
<proteinExistence type="predicted"/>
<dbReference type="EMBL" id="JAPDMQ010000425">
    <property type="protein sequence ID" value="KAK0524947.1"/>
    <property type="molecule type" value="Genomic_DNA"/>
</dbReference>
<accession>A0AAN6JP48</accession>
<feature type="compositionally biased region" description="Basic and acidic residues" evidence="1">
    <location>
        <begin position="545"/>
        <end position="564"/>
    </location>
</feature>
<sequence length="740" mass="81514">MPLIGTKGRVQVGELLETALRSRQRANLPNEASHEALAQAIIKSPVFPVLFIHLVKQRRGDLVGSLLELLRLVPPLPSRSEGTGPFASLSNPEIVNWTGLTHDIIPTDRPVIIQAAAKAKLRWHAAFLYHRWAEDPLQRDNNIIFERLGTVVGGAAASFKWSEPDATTARIGLPMTLICHAVANGIRVQSNPVCDSVTCTFNMVKLFAATDAAPPSSTATGPALHRDNLTETEFARLIFAAHKALNSNRTFTPQELTTLSAAAFALKDTETALSLLSKKVQSGQVPDIVDIGVVLAGVAGDNIEMAVNMFLNKLNKVETAGQDLATDEILQQLQPSTELYSMLISKSMFRSRNDLVARLLEDADKRGMMSSAVMRSLDVILRQHIDVRPQGLLDLLRQLTQANEWTPDPRILAWFCRCASRGQSLKEAMDRAQVHAAASTGTSSEKAAAGVAAEEATEEHSVDDRQLGDLEDLTAAVGILRLSGNKLGYAHGPTVLLLVKSLALLARDAEQRPALISLLDQVVEVVFRAKRVDLGSQQRSMADTKWAEKHNARREGSMRGPRRDVKADLSEADAHRAQAEVTSDTSGSVILRASFTGTFAGQFANAAVYAYTAMRDFRGAAEVVMWLREHGMGQLVPLSRATRDLIFEMLRHEPDCLMLRRVLRAEGRVDKKKGFWRTTLREGNDRQGRVREADGFERRRDGTRTARVWTRPDGTTRRPSDREGSSPSPSPARRWTQWRG</sequence>
<feature type="region of interest" description="Disordered" evidence="1">
    <location>
        <begin position="694"/>
        <end position="740"/>
    </location>
</feature>
<feature type="region of interest" description="Disordered" evidence="1">
    <location>
        <begin position="542"/>
        <end position="564"/>
    </location>
</feature>
<protein>
    <submittedName>
        <fullName evidence="2">Uncharacterized protein</fullName>
    </submittedName>
</protein>
<keyword evidence="3" id="KW-1185">Reference proteome</keyword>
<reference evidence="2" key="1">
    <citation type="journal article" date="2023" name="PhytoFront">
        <title>Draft Genome Resources of Seven Strains of Tilletia horrida, Causal Agent of Kernel Smut of Rice.</title>
        <authorList>
            <person name="Khanal S."/>
            <person name="Antony Babu S."/>
            <person name="Zhou X.G."/>
        </authorList>
    </citation>
    <scope>NUCLEOTIDE SEQUENCE</scope>
    <source>
        <strain evidence="2">TX3</strain>
    </source>
</reference>